<reference evidence="10 11" key="2">
    <citation type="journal article" date="2015" name="Genome Announc.">
        <title>Complete Genome Sequence of Hyperthermophilic Piezophilic Archaeon Palaeococcus pacificus DY20341T, Isolated from Deep-Sea Hydrothermal Sediments.</title>
        <authorList>
            <person name="Zeng X."/>
            <person name="Jebbar M."/>
            <person name="Shao Z."/>
        </authorList>
    </citation>
    <scope>NUCLEOTIDE SEQUENCE [LARGE SCALE GENOMIC DNA]</scope>
    <source>
        <strain evidence="10 11">DY20341</strain>
    </source>
</reference>
<dbReference type="GO" id="GO:0031119">
    <property type="term" value="P:tRNA pseudouridine synthesis"/>
    <property type="evidence" value="ECO:0007669"/>
    <property type="project" value="UniProtKB-UniRule"/>
</dbReference>
<dbReference type="Proteomes" id="UP000027981">
    <property type="component" value="Chromosome"/>
</dbReference>
<sequence>MIIEKAERILENHELCNNCLGRCFAKLGKGKNSERGEAIRNVLNMEREANKQSPIKEPQTCELCGNIFKKRDYFAQKCYDKALKLGLEFDSFLIGSSFPKDILEKERAIVEEFELDYAEPINREFNREVGKALELLFQKPVNKKNPDVIFIIEPYTEEIKIQSKPIYIYGRYRKLVRGIPQTPFKGYKESVASIICRPFAEAFRGKAVFHGAGREDIDVRMLGSGRPFIVEIKNPIKRKAVLEDLAKEINSSEKVEVFGLRFVDYKTMEEILTQNHRKEYEAVVYVEDGVEEKDLDKIVKTLTNATIHQRTPRRVLRRRSDLTRVRKVYKVDGKVIDGKHIKLRIFCDGGLYIKELISGDMGRTTPSVSEIIGKRAICEALDVINVEVIENGAKSPHNKEKNKG</sequence>
<comment type="catalytic activity">
    <reaction evidence="6 8">
        <text>uridine(54) in tRNA = pseudouridine(54) in tRNA</text>
        <dbReference type="Rhea" id="RHEA:57876"/>
        <dbReference type="Rhea" id="RHEA-COMP:10193"/>
        <dbReference type="Rhea" id="RHEA-COMP:14141"/>
        <dbReference type="ChEBI" id="CHEBI:65314"/>
        <dbReference type="ChEBI" id="CHEBI:65315"/>
    </reaction>
</comment>
<evidence type="ECO:0000256" key="6">
    <source>
        <dbReference type="ARBA" id="ARBA00050950"/>
    </source>
</evidence>
<gene>
    <name evidence="8" type="primary">pus10</name>
    <name evidence="10" type="ORF">PAP_03530</name>
</gene>
<evidence type="ECO:0000313" key="10">
    <source>
        <dbReference type="EMBL" id="AIF69126.1"/>
    </source>
</evidence>
<dbReference type="InterPro" id="IPR039894">
    <property type="entry name" value="Pus10-like"/>
</dbReference>
<dbReference type="EMBL" id="CP006019">
    <property type="protein sequence ID" value="AIF69126.1"/>
    <property type="molecule type" value="Genomic_DNA"/>
</dbReference>
<name>A0A075LSQ7_9EURY</name>
<evidence type="ECO:0000256" key="4">
    <source>
        <dbReference type="ARBA" id="ARBA00022884"/>
    </source>
</evidence>
<dbReference type="HAMAP" id="MF_01893">
    <property type="entry name" value="Pus10_arch"/>
    <property type="match status" value="1"/>
</dbReference>
<dbReference type="GeneID" id="24841834"/>
<evidence type="ECO:0000256" key="7">
    <source>
        <dbReference type="ARBA" id="ARBA00058132"/>
    </source>
</evidence>
<comment type="similarity">
    <text evidence="2 8">Belongs to the pseudouridine synthase Pus10 family.</text>
</comment>
<dbReference type="EC" id="5.4.99.25" evidence="8"/>
<evidence type="ECO:0000313" key="11">
    <source>
        <dbReference type="Proteomes" id="UP000027981"/>
    </source>
</evidence>
<dbReference type="Gene3D" id="3.30.70.2510">
    <property type="match status" value="1"/>
</dbReference>
<evidence type="ECO:0000256" key="3">
    <source>
        <dbReference type="ARBA" id="ARBA00022694"/>
    </source>
</evidence>
<protein>
    <recommendedName>
        <fullName evidence="8">tRNA pseudouridine synthase Pus10</fullName>
        <ecNumber evidence="8">5.4.99.25</ecNumber>
    </recommendedName>
    <alternativeName>
        <fullName evidence="8">tRNA pseudouridine 54/55 synthase</fullName>
        <shortName evidence="8">Psi54/55 synthase</shortName>
    </alternativeName>
</protein>
<dbReference type="RefSeq" id="WP_048164718.1">
    <property type="nucleotide sequence ID" value="NZ_CP006019.1"/>
</dbReference>
<comment type="function">
    <text evidence="7 8">Responsible for synthesis of pseudouridine from uracil-54 and uracil-55 in the psi GC loop of transfer RNAs.</text>
</comment>
<dbReference type="FunFam" id="3.30.70.3190:FF:000001">
    <property type="entry name" value="tRNA pseudouridine synthase Pus10"/>
    <property type="match status" value="1"/>
</dbReference>
<dbReference type="InterPro" id="IPR004114">
    <property type="entry name" value="THUMP_dom"/>
</dbReference>
<dbReference type="InterPro" id="IPR020103">
    <property type="entry name" value="PsdUridine_synth_cat_dom_sf"/>
</dbReference>
<dbReference type="PANTHER" id="PTHR21568:SF0">
    <property type="entry name" value="TRNA PSEUDOURIDINE SYNTHASE PUS10"/>
    <property type="match status" value="1"/>
</dbReference>
<dbReference type="HOGENOM" id="CLU_028780_2_0_2"/>
<dbReference type="InterPro" id="IPR048741">
    <property type="entry name" value="Pus10-like_C"/>
</dbReference>
<accession>A0A075LSQ7</accession>
<dbReference type="PROSITE" id="PS51165">
    <property type="entry name" value="THUMP"/>
    <property type="match status" value="1"/>
</dbReference>
<evidence type="ECO:0000259" key="9">
    <source>
        <dbReference type="PROSITE" id="PS51165"/>
    </source>
</evidence>
<dbReference type="Pfam" id="PF21238">
    <property type="entry name" value="Pus10_C"/>
    <property type="match status" value="1"/>
</dbReference>
<proteinExistence type="inferred from homology"/>
<evidence type="ECO:0000256" key="1">
    <source>
        <dbReference type="ARBA" id="ARBA00000385"/>
    </source>
</evidence>
<dbReference type="FunFam" id="3.30.70.2510:FF:000001">
    <property type="entry name" value="tRNA pseudouridine synthase Pus10"/>
    <property type="match status" value="1"/>
</dbReference>
<keyword evidence="5 8" id="KW-0413">Isomerase</keyword>
<feature type="domain" description="THUMP" evidence="9">
    <location>
        <begin position="37"/>
        <end position="165"/>
    </location>
</feature>
<keyword evidence="3 8" id="KW-0819">tRNA processing</keyword>
<reference evidence="11" key="1">
    <citation type="submission" date="2013-06" db="EMBL/GenBank/DDBJ databases">
        <title>Complete Genome Sequence of Hyperthermophilic Palaeococcus pacificus DY20341T, Isolated from a Deep-Sea Hydrothermal Sediments.</title>
        <authorList>
            <person name="Zeng X."/>
            <person name="Shao Z."/>
        </authorList>
    </citation>
    <scope>NUCLEOTIDE SEQUENCE [LARGE SCALE GENOMIC DNA]</scope>
    <source>
        <strain evidence="11">DY20341</strain>
    </source>
</reference>
<evidence type="ECO:0000256" key="5">
    <source>
        <dbReference type="ARBA" id="ARBA00023235"/>
    </source>
</evidence>
<evidence type="ECO:0000256" key="8">
    <source>
        <dbReference type="HAMAP-Rule" id="MF_01893"/>
    </source>
</evidence>
<dbReference type="GO" id="GO:0160148">
    <property type="term" value="F:tRNA pseudouridine(55) synthase activity"/>
    <property type="evidence" value="ECO:0007669"/>
    <property type="project" value="UniProtKB-EC"/>
</dbReference>
<organism evidence="10 11">
    <name type="scientific">Palaeococcus pacificus DY20341</name>
    <dbReference type="NCBI Taxonomy" id="1343739"/>
    <lineage>
        <taxon>Archaea</taxon>
        <taxon>Methanobacteriati</taxon>
        <taxon>Methanobacteriota</taxon>
        <taxon>Thermococci</taxon>
        <taxon>Thermococcales</taxon>
        <taxon>Thermococcaceae</taxon>
        <taxon>Palaeococcus</taxon>
    </lineage>
</organism>
<evidence type="ECO:0000256" key="2">
    <source>
        <dbReference type="ARBA" id="ARBA00009652"/>
    </source>
</evidence>
<feature type="binding site" evidence="8">
    <location>
        <position position="280"/>
    </location>
    <ligand>
        <name>substrate</name>
    </ligand>
</feature>
<dbReference type="AlphaFoldDB" id="A0A075LSQ7"/>
<feature type="binding site" evidence="8">
    <location>
        <position position="352"/>
    </location>
    <ligand>
        <name>substrate</name>
    </ligand>
</feature>
<dbReference type="OrthoDB" id="10348at2157"/>
<dbReference type="InterPro" id="IPR055174">
    <property type="entry name" value="Pus10_THUMP_arc"/>
</dbReference>
<dbReference type="STRING" id="1343739.PAP_03530"/>
<dbReference type="InterPro" id="IPR005912">
    <property type="entry name" value="Pus10"/>
</dbReference>
<dbReference type="NCBIfam" id="TIGR01213">
    <property type="entry name" value="pseudo_Pus10arc"/>
    <property type="match status" value="1"/>
</dbReference>
<dbReference type="SUPFAM" id="SSF55120">
    <property type="entry name" value="Pseudouridine synthase"/>
    <property type="match status" value="1"/>
</dbReference>
<comment type="catalytic activity">
    <reaction evidence="1 8">
        <text>uridine(55) in tRNA = pseudouridine(55) in tRNA</text>
        <dbReference type="Rhea" id="RHEA:42532"/>
        <dbReference type="Rhea" id="RHEA-COMP:10101"/>
        <dbReference type="Rhea" id="RHEA-COMP:10102"/>
        <dbReference type="ChEBI" id="CHEBI:65314"/>
        <dbReference type="ChEBI" id="CHEBI:65315"/>
        <dbReference type="EC" id="5.4.99.25"/>
    </reaction>
</comment>
<dbReference type="KEGG" id="ppac:PAP_03530"/>
<dbReference type="GO" id="GO:0000049">
    <property type="term" value="F:tRNA binding"/>
    <property type="evidence" value="ECO:0007669"/>
    <property type="project" value="InterPro"/>
</dbReference>
<keyword evidence="4 8" id="KW-0694">RNA-binding</keyword>
<feature type="active site" description="Nucleophile" evidence="8">
    <location>
        <position position="216"/>
    </location>
</feature>
<dbReference type="Pfam" id="PF22023">
    <property type="entry name" value="Pus10_THUMP_arc"/>
    <property type="match status" value="1"/>
</dbReference>
<dbReference type="PANTHER" id="PTHR21568">
    <property type="entry name" value="TRNA PSEUDOURIDINE SYNTHASE PUS10"/>
    <property type="match status" value="1"/>
</dbReference>
<keyword evidence="11" id="KW-1185">Reference proteome</keyword>
<dbReference type="eggNOG" id="arCOG01015">
    <property type="taxonomic scope" value="Archaea"/>
</dbReference>
<dbReference type="Gene3D" id="3.30.70.3190">
    <property type="match status" value="1"/>
</dbReference>